<protein>
    <submittedName>
        <fullName evidence="2">Uncharacterized protein</fullName>
    </submittedName>
</protein>
<feature type="region of interest" description="Disordered" evidence="1">
    <location>
        <begin position="93"/>
        <end position="120"/>
    </location>
</feature>
<gene>
    <name evidence="2" type="ORF">BCV72DRAFT_237404</name>
</gene>
<dbReference type="VEuPathDB" id="FungiDB:BCV72DRAFT_237404"/>
<dbReference type="AlphaFoldDB" id="A0A1X0QLZ9"/>
<organism evidence="2">
    <name type="scientific">Rhizopus microsporus var. microsporus</name>
    <dbReference type="NCBI Taxonomy" id="86635"/>
    <lineage>
        <taxon>Eukaryota</taxon>
        <taxon>Fungi</taxon>
        <taxon>Fungi incertae sedis</taxon>
        <taxon>Mucoromycota</taxon>
        <taxon>Mucoromycotina</taxon>
        <taxon>Mucoromycetes</taxon>
        <taxon>Mucorales</taxon>
        <taxon>Mucorineae</taxon>
        <taxon>Rhizopodaceae</taxon>
        <taxon>Rhizopus</taxon>
    </lineage>
</organism>
<dbReference type="Proteomes" id="UP000242414">
    <property type="component" value="Unassembled WGS sequence"/>
</dbReference>
<feature type="compositionally biased region" description="Basic and acidic residues" evidence="1">
    <location>
        <begin position="93"/>
        <end position="103"/>
    </location>
</feature>
<feature type="compositionally biased region" description="Low complexity" evidence="1">
    <location>
        <begin position="104"/>
        <end position="119"/>
    </location>
</feature>
<reference evidence="2" key="1">
    <citation type="journal article" date="2016" name="Proc. Natl. Acad. Sci. U.S.A.">
        <title>Lipid metabolic changes in an early divergent fungus govern the establishment of a mutualistic symbiosis with endobacteria.</title>
        <authorList>
            <person name="Lastovetsky O.A."/>
            <person name="Gaspar M.L."/>
            <person name="Mondo S.J."/>
            <person name="LaButti K.M."/>
            <person name="Sandor L."/>
            <person name="Grigoriev I.V."/>
            <person name="Henry S.A."/>
            <person name="Pawlowska T.E."/>
        </authorList>
    </citation>
    <scope>NUCLEOTIDE SEQUENCE [LARGE SCALE GENOMIC DNA]</scope>
    <source>
        <strain evidence="2">ATCC 52814</strain>
    </source>
</reference>
<sequence length="179" mass="20404">MSTSESDINPLYKEVICPVLLKLAENTDEIHMQDVIDQLADYIVEETDQSATTDMIKSSWTKRFFQSAKLTNVVLLKENTCWEPVVKRIHEKASNNNNNDHDNSNTTSNTTSSTSSSSTLKRLLTEEDKANIKKMFSALDPAKFWYLKATCDQAAKDNVDPESVEEKMKRFALECVYHQ</sequence>
<name>A0A1X0QLZ9_RHIZD</name>
<proteinExistence type="predicted"/>
<dbReference type="EMBL" id="KV922292">
    <property type="protein sequence ID" value="ORE00774.1"/>
    <property type="molecule type" value="Genomic_DNA"/>
</dbReference>
<accession>A0A1X0QLZ9</accession>
<evidence type="ECO:0000256" key="1">
    <source>
        <dbReference type="SAM" id="MobiDB-lite"/>
    </source>
</evidence>
<evidence type="ECO:0000313" key="2">
    <source>
        <dbReference type="EMBL" id="ORE00774.1"/>
    </source>
</evidence>
<dbReference type="OrthoDB" id="10457111at2759"/>